<protein>
    <submittedName>
        <fullName evidence="3">PIR Superfamily Protein</fullName>
    </submittedName>
</protein>
<proteinExistence type="predicted"/>
<dbReference type="SUPFAM" id="SSF56436">
    <property type="entry name" value="C-type lectin-like"/>
    <property type="match status" value="1"/>
</dbReference>
<sequence>MKKYSYCSSMISSYSSNPTEISIIHNFTIVNKTNNFCKANQLCSDYGKTINRISNLIGQNFMFAIKHFPNHSFWINMNQMNISQIKNWMDEHSKSYFMNESESNFPSYKNQSMYNGKYTAYHNHLDHKLQTTLLNRTDEIDVICETEKNTNHDQNHFIQLKEFRKCLNVNTEVLFSPNKDFDGCYSQNIVSSLQYCAYRLV</sequence>
<name>A0A183KDX1_9TREM</name>
<evidence type="ECO:0000313" key="2">
    <source>
        <dbReference type="Proteomes" id="UP000279833"/>
    </source>
</evidence>
<organism evidence="3">
    <name type="scientific">Schistosoma curassoni</name>
    <dbReference type="NCBI Taxonomy" id="6186"/>
    <lineage>
        <taxon>Eukaryota</taxon>
        <taxon>Metazoa</taxon>
        <taxon>Spiralia</taxon>
        <taxon>Lophotrochozoa</taxon>
        <taxon>Platyhelminthes</taxon>
        <taxon>Trematoda</taxon>
        <taxon>Digenea</taxon>
        <taxon>Strigeidida</taxon>
        <taxon>Schistosomatoidea</taxon>
        <taxon>Schistosomatidae</taxon>
        <taxon>Schistosoma</taxon>
    </lineage>
</organism>
<dbReference type="EMBL" id="UZAK01035708">
    <property type="protein sequence ID" value="VDP51787.1"/>
    <property type="molecule type" value="Genomic_DNA"/>
</dbReference>
<dbReference type="Proteomes" id="UP000279833">
    <property type="component" value="Unassembled WGS sequence"/>
</dbReference>
<gene>
    <name evidence="1" type="ORF">SCUD_LOCUS13213</name>
</gene>
<dbReference type="InterPro" id="IPR016187">
    <property type="entry name" value="CTDL_fold"/>
</dbReference>
<dbReference type="AlphaFoldDB" id="A0A183KDX1"/>
<evidence type="ECO:0000313" key="1">
    <source>
        <dbReference type="EMBL" id="VDP51787.1"/>
    </source>
</evidence>
<keyword evidence="2" id="KW-1185">Reference proteome</keyword>
<dbReference type="InterPro" id="IPR016186">
    <property type="entry name" value="C-type_lectin-like/link_sf"/>
</dbReference>
<dbReference type="STRING" id="6186.A0A183KDX1"/>
<dbReference type="Gene3D" id="3.10.100.10">
    <property type="entry name" value="Mannose-Binding Protein A, subunit A"/>
    <property type="match status" value="1"/>
</dbReference>
<evidence type="ECO:0000313" key="3">
    <source>
        <dbReference type="WBParaSite" id="SCUD_0001321601-mRNA-1"/>
    </source>
</evidence>
<reference evidence="1 2" key="2">
    <citation type="submission" date="2018-11" db="EMBL/GenBank/DDBJ databases">
        <authorList>
            <consortium name="Pathogen Informatics"/>
        </authorList>
    </citation>
    <scope>NUCLEOTIDE SEQUENCE [LARGE SCALE GENOMIC DNA]</scope>
    <source>
        <strain evidence="1">Dakar</strain>
        <strain evidence="2">Dakar, Senegal</strain>
    </source>
</reference>
<accession>A0A183KDX1</accession>
<dbReference type="WBParaSite" id="SCUD_0001321601-mRNA-1">
    <property type="protein sequence ID" value="SCUD_0001321601-mRNA-1"/>
    <property type="gene ID" value="SCUD_0001321601"/>
</dbReference>
<reference evidence="3" key="1">
    <citation type="submission" date="2016-06" db="UniProtKB">
        <authorList>
            <consortium name="WormBaseParasite"/>
        </authorList>
    </citation>
    <scope>IDENTIFICATION</scope>
</reference>